<dbReference type="InterPro" id="IPR003439">
    <property type="entry name" value="ABC_transporter-like_ATP-bd"/>
</dbReference>
<evidence type="ECO:0000256" key="8">
    <source>
        <dbReference type="ARBA" id="ARBA00022989"/>
    </source>
</evidence>
<dbReference type="CDD" id="cd18595">
    <property type="entry name" value="ABC_6TM_MRP1_2_3_6_D1_like"/>
    <property type="match status" value="1"/>
</dbReference>
<proteinExistence type="inferred from homology"/>
<dbReference type="InterPro" id="IPR050173">
    <property type="entry name" value="ABC_transporter_C-like"/>
</dbReference>
<dbReference type="GO" id="GO:0005524">
    <property type="term" value="F:ATP binding"/>
    <property type="evidence" value="ECO:0007669"/>
    <property type="project" value="UniProtKB-KW"/>
</dbReference>
<evidence type="ECO:0000256" key="12">
    <source>
        <dbReference type="SAM" id="Phobius"/>
    </source>
</evidence>
<dbReference type="PANTHER" id="PTHR24223:SF443">
    <property type="entry name" value="MULTIDRUG-RESISTANCE LIKE PROTEIN 1, ISOFORM I"/>
    <property type="match status" value="1"/>
</dbReference>
<dbReference type="InterPro" id="IPR011527">
    <property type="entry name" value="ABC1_TM_dom"/>
</dbReference>
<feature type="transmembrane region" description="Helical" evidence="12">
    <location>
        <begin position="241"/>
        <end position="259"/>
    </location>
</feature>
<feature type="domain" description="ABC transporter" evidence="13">
    <location>
        <begin position="316"/>
        <end position="545"/>
    </location>
</feature>
<dbReference type="Pfam" id="PF00005">
    <property type="entry name" value="ABC_tran"/>
    <property type="match status" value="2"/>
</dbReference>
<evidence type="ECO:0000256" key="10">
    <source>
        <dbReference type="ARBA" id="ARBA00024220"/>
    </source>
</evidence>
<dbReference type="GO" id="GO:0005774">
    <property type="term" value="C:vacuolar membrane"/>
    <property type="evidence" value="ECO:0007669"/>
    <property type="project" value="UniProtKB-SubCell"/>
</dbReference>
<dbReference type="CDD" id="cd03244">
    <property type="entry name" value="ABCC_MRP_domain2"/>
    <property type="match status" value="1"/>
</dbReference>
<evidence type="ECO:0000256" key="11">
    <source>
        <dbReference type="ARBA" id="ARBA00047523"/>
    </source>
</evidence>
<evidence type="ECO:0000259" key="14">
    <source>
        <dbReference type="PROSITE" id="PS50929"/>
    </source>
</evidence>
<feature type="transmembrane region" description="Helical" evidence="12">
    <location>
        <begin position="139"/>
        <end position="157"/>
    </location>
</feature>
<dbReference type="InterPro" id="IPR027417">
    <property type="entry name" value="P-loop_NTPase"/>
</dbReference>
<feature type="transmembrane region" description="Helical" evidence="12">
    <location>
        <begin position="280"/>
        <end position="300"/>
    </location>
</feature>
<keyword evidence="9 12" id="KW-0472">Membrane</keyword>
<feature type="transmembrane region" description="Helical" evidence="12">
    <location>
        <begin position="656"/>
        <end position="678"/>
    </location>
</feature>
<organism evidence="15 16">
    <name type="scientific">Paralvinella palmiformis</name>
    <dbReference type="NCBI Taxonomy" id="53620"/>
    <lineage>
        <taxon>Eukaryota</taxon>
        <taxon>Metazoa</taxon>
        <taxon>Spiralia</taxon>
        <taxon>Lophotrochozoa</taxon>
        <taxon>Annelida</taxon>
        <taxon>Polychaeta</taxon>
        <taxon>Sedentaria</taxon>
        <taxon>Canalipalpata</taxon>
        <taxon>Terebellida</taxon>
        <taxon>Terebelliformia</taxon>
        <taxon>Alvinellidae</taxon>
        <taxon>Paralvinella</taxon>
    </lineage>
</organism>
<feature type="transmembrane region" description="Helical" evidence="12">
    <location>
        <begin position="914"/>
        <end position="932"/>
    </location>
</feature>
<dbReference type="FunFam" id="3.40.50.300:FF:000997">
    <property type="entry name" value="Multidrug resistance-associated protein 1"/>
    <property type="match status" value="1"/>
</dbReference>
<evidence type="ECO:0000256" key="9">
    <source>
        <dbReference type="ARBA" id="ARBA00023136"/>
    </source>
</evidence>
<evidence type="ECO:0000259" key="13">
    <source>
        <dbReference type="PROSITE" id="PS50893"/>
    </source>
</evidence>
<feature type="domain" description="ABC transmembrane type-1" evidence="14">
    <location>
        <begin position="119"/>
        <end position="290"/>
    </location>
</feature>
<dbReference type="CDD" id="cd03250">
    <property type="entry name" value="ABCC_MRP_domain1"/>
    <property type="match status" value="1"/>
</dbReference>
<keyword evidence="8 12" id="KW-1133">Transmembrane helix</keyword>
<dbReference type="EC" id="7.6.2.3" evidence="10"/>
<keyword evidence="4 12" id="KW-0812">Transmembrane</keyword>
<feature type="transmembrane region" description="Helical" evidence="12">
    <location>
        <begin position="823"/>
        <end position="844"/>
    </location>
</feature>
<dbReference type="PROSITE" id="PS50893">
    <property type="entry name" value="ABC_TRANSPORTER_2"/>
    <property type="match status" value="2"/>
</dbReference>
<comment type="caution">
    <text evidence="15">The sequence shown here is derived from an EMBL/GenBank/DDBJ whole genome shotgun (WGS) entry which is preliminary data.</text>
</comment>
<protein>
    <recommendedName>
        <fullName evidence="10">ABC-type glutathione-S-conjugate transporter</fullName>
        <ecNumber evidence="10">7.6.2.3</ecNumber>
    </recommendedName>
</protein>
<dbReference type="FunFam" id="3.40.50.300:FF:000163">
    <property type="entry name" value="Multidrug resistance-associated protein member 4"/>
    <property type="match status" value="1"/>
</dbReference>
<feature type="non-terminal residue" evidence="15">
    <location>
        <position position="1"/>
    </location>
</feature>
<comment type="subcellular location">
    <subcellularLocation>
        <location evidence="1">Vacuole membrane</location>
        <topology evidence="1">Multi-pass membrane protein</topology>
    </subcellularLocation>
</comment>
<feature type="transmembrane region" description="Helical" evidence="12">
    <location>
        <begin position="794"/>
        <end position="817"/>
    </location>
</feature>
<evidence type="ECO:0000313" key="15">
    <source>
        <dbReference type="EMBL" id="KAK2150703.1"/>
    </source>
</evidence>
<dbReference type="FunFam" id="1.20.1560.10:FF:000001">
    <property type="entry name" value="ATP-binding cassette subfamily C member 1"/>
    <property type="match status" value="1"/>
</dbReference>
<evidence type="ECO:0000256" key="4">
    <source>
        <dbReference type="ARBA" id="ARBA00022692"/>
    </source>
</evidence>
<dbReference type="Pfam" id="PF00664">
    <property type="entry name" value="ABC_membrane"/>
    <property type="match status" value="2"/>
</dbReference>
<dbReference type="Proteomes" id="UP001208570">
    <property type="component" value="Unassembled WGS sequence"/>
</dbReference>
<evidence type="ECO:0000256" key="1">
    <source>
        <dbReference type="ARBA" id="ARBA00004128"/>
    </source>
</evidence>
<dbReference type="Gene3D" id="1.20.1560.10">
    <property type="entry name" value="ABC transporter type 1, transmembrane domain"/>
    <property type="match status" value="2"/>
</dbReference>
<dbReference type="Gene3D" id="3.40.50.300">
    <property type="entry name" value="P-loop containing nucleotide triphosphate hydrolases"/>
    <property type="match status" value="2"/>
</dbReference>
<gene>
    <name evidence="15" type="ORF">LSH36_394g02074</name>
</gene>
<feature type="domain" description="ABC transporter" evidence="13">
    <location>
        <begin position="994"/>
        <end position="1209"/>
    </location>
</feature>
<comment type="similarity">
    <text evidence="2">Belongs to the ABC transporter superfamily. ABCC family. Conjugate transporter (TC 3.A.1.208) subfamily.</text>
</comment>
<sequence length="1215" mass="136857">VVIKGYKKPLDKRDLWSLNPSDQAKAVVPAFEHQWDTEMKKYQRSVNNSTNNDIMELRKLTNSDCDSLQPEIVLDTFTEDHVFVTKKKSTYHPRLVKAVCKTFGQCMLATTFFKFCNDILMFVSPQILNEDDIHYTWKGYTYALLMFMTSFIQSMILHQYFHTSFVVGMRLRTAIISLVYRKTLRLSNASRHSSSVGEITNMMVVDAQQFADVVSNINLLWSVPFQMGVALYFLWQELGPSVLAGLGVMILLLPFNAFIAKITRNFQVIQMRNKDKRVKLMSEILNGIKVTLTTFAVYVLSSSDNVLTPSKAFVSLALFNILRFPMSVLPMFIASLVQEELNKDTVQHNPRAKSAVTIDHGTFTWDLAEGPLLKDDVVHFFQGQIAYVPQQAWMQQDTLRNNILLGKEMDEGLYYKVLSTCALETDLAMLPMADITEIGEKGINLSGGQKQRVNLARAVYQDADIYLLDDPLSAVDAHVGKHIFDKVISKNGILKNKTRILVTHSISYLPHVDKIIVLEDGRISEMGSYRQLLNASTTFANILRNYLLEDEEIMEEIQEDKDLRDEIISCIGDVCLLKSGRRISKLYIYRDEAERHGAVVRQTALPVSALSRRFTRQITIADDECQPPQALLGKVQETDKLIQSERIEKGRVKMSVFLTYMHAVGIKASILIIFFYLLSNVAAMISNFWLSSWSMDCTTVFGNNSGNATGNDSLSQNLDTVTLRLGVYGTLGLLQGIFVMAASFVFADGRIHAATCLHARMLSNILRCPLDFFDMTPLGRISNRFSKDIDVIDMVIPSTIVGFLMTFLASLCSLLVISINTPTFIAVMAPLSILYYFIQSFYVASSRQLKRMESVTRSPVFSHFGETIQGLQMIRAYRQEERFIAEADRRLDENQRCYYPNISSNRWLAIRLELVGNFTVLFATLFVILAASKNTVDAGIITATLNMMVRMTSEVETNIVAVERVREYTEVPTEAPWTSDNYMLSTDWPDGGRIEFKDYCMRYRPGLPLVLHGITADIERGQRIGVVGRTGAGKSSLTLALFRVIEPAGGMIFIDGINIADIGLHDLRSRLTIIPQDPVIFSGTLRSNLDPFGKCSESNIWRAVEQAHLKDFVDSLPEGLDFMCSEGGENLSVGQRQLVCLARALIRKTRILIMDEATAAIDVKTDDLIQSTVLFHIRILVLDAGQIAEFDSPEHLLEQKSGIFYTMAKDAGLTE</sequence>
<dbReference type="SMART" id="SM00382">
    <property type="entry name" value="AAA"/>
    <property type="match status" value="1"/>
</dbReference>
<keyword evidence="16" id="KW-1185">Reference proteome</keyword>
<comment type="catalytic activity">
    <reaction evidence="11">
        <text>leukotriene C4(in) + ATP + H2O = leukotriene C4(out) + ADP + phosphate + H(+)</text>
        <dbReference type="Rhea" id="RHEA:38963"/>
        <dbReference type="ChEBI" id="CHEBI:15377"/>
        <dbReference type="ChEBI" id="CHEBI:15378"/>
        <dbReference type="ChEBI" id="CHEBI:30616"/>
        <dbReference type="ChEBI" id="CHEBI:43474"/>
        <dbReference type="ChEBI" id="CHEBI:57973"/>
        <dbReference type="ChEBI" id="CHEBI:456216"/>
    </reaction>
    <physiologicalReaction direction="left-to-right" evidence="11">
        <dbReference type="Rhea" id="RHEA:38964"/>
    </physiologicalReaction>
</comment>
<dbReference type="GO" id="GO:0016887">
    <property type="term" value="F:ATP hydrolysis activity"/>
    <property type="evidence" value="ECO:0007669"/>
    <property type="project" value="InterPro"/>
</dbReference>
<dbReference type="GO" id="GO:0015431">
    <property type="term" value="F:ABC-type glutathione S-conjugate transporter activity"/>
    <property type="evidence" value="ECO:0007669"/>
    <property type="project" value="UniProtKB-EC"/>
</dbReference>
<evidence type="ECO:0000256" key="6">
    <source>
        <dbReference type="ARBA" id="ARBA00022741"/>
    </source>
</evidence>
<keyword evidence="5" id="KW-0677">Repeat</keyword>
<accession>A0AAD9JDG0</accession>
<evidence type="ECO:0000313" key="16">
    <source>
        <dbReference type="Proteomes" id="UP001208570"/>
    </source>
</evidence>
<dbReference type="InterPro" id="IPR017871">
    <property type="entry name" value="ABC_transporter-like_CS"/>
</dbReference>
<dbReference type="CDD" id="cd18603">
    <property type="entry name" value="ABC_6TM_MRP1_2_3_6_D2_like"/>
    <property type="match status" value="1"/>
</dbReference>
<dbReference type="PROSITE" id="PS00211">
    <property type="entry name" value="ABC_TRANSPORTER_1"/>
    <property type="match status" value="2"/>
</dbReference>
<reference evidence="15" key="1">
    <citation type="journal article" date="2023" name="Mol. Biol. Evol.">
        <title>Third-Generation Sequencing Reveals the Adaptive Role of the Epigenome in Three Deep-Sea Polychaetes.</title>
        <authorList>
            <person name="Perez M."/>
            <person name="Aroh O."/>
            <person name="Sun Y."/>
            <person name="Lan Y."/>
            <person name="Juniper S.K."/>
            <person name="Young C.R."/>
            <person name="Angers B."/>
            <person name="Qian P.Y."/>
        </authorList>
    </citation>
    <scope>NUCLEOTIDE SEQUENCE</scope>
    <source>
        <strain evidence="15">P08H-3</strain>
    </source>
</reference>
<dbReference type="SUPFAM" id="SSF52540">
    <property type="entry name" value="P-loop containing nucleoside triphosphate hydrolases"/>
    <property type="match status" value="2"/>
</dbReference>
<dbReference type="InterPro" id="IPR036640">
    <property type="entry name" value="ABC1_TM_sf"/>
</dbReference>
<evidence type="ECO:0000256" key="2">
    <source>
        <dbReference type="ARBA" id="ARBA00009726"/>
    </source>
</evidence>
<keyword evidence="3" id="KW-0813">Transport</keyword>
<evidence type="ECO:0000256" key="3">
    <source>
        <dbReference type="ARBA" id="ARBA00022448"/>
    </source>
</evidence>
<evidence type="ECO:0000256" key="7">
    <source>
        <dbReference type="ARBA" id="ARBA00022840"/>
    </source>
</evidence>
<keyword evidence="6" id="KW-0547">Nucleotide-binding</keyword>
<feature type="transmembrane region" description="Helical" evidence="12">
    <location>
        <begin position="312"/>
        <end position="333"/>
    </location>
</feature>
<dbReference type="EMBL" id="JAODUP010000394">
    <property type="protein sequence ID" value="KAK2150703.1"/>
    <property type="molecule type" value="Genomic_DNA"/>
</dbReference>
<dbReference type="PROSITE" id="PS50929">
    <property type="entry name" value="ABC_TM1F"/>
    <property type="match status" value="2"/>
</dbReference>
<feature type="domain" description="ABC transmembrane type-1" evidence="14">
    <location>
        <begin position="670"/>
        <end position="953"/>
    </location>
</feature>
<name>A0AAD9JDG0_9ANNE</name>
<dbReference type="SUPFAM" id="SSF90123">
    <property type="entry name" value="ABC transporter transmembrane region"/>
    <property type="match status" value="2"/>
</dbReference>
<evidence type="ECO:0000256" key="5">
    <source>
        <dbReference type="ARBA" id="ARBA00022737"/>
    </source>
</evidence>
<dbReference type="PANTHER" id="PTHR24223">
    <property type="entry name" value="ATP-BINDING CASSETTE SUB-FAMILY C"/>
    <property type="match status" value="1"/>
</dbReference>
<feature type="transmembrane region" description="Helical" evidence="12">
    <location>
        <begin position="725"/>
        <end position="747"/>
    </location>
</feature>
<dbReference type="AlphaFoldDB" id="A0AAD9JDG0"/>
<keyword evidence="7" id="KW-0067">ATP-binding</keyword>
<dbReference type="InterPro" id="IPR003593">
    <property type="entry name" value="AAA+_ATPase"/>
</dbReference>